<dbReference type="PROSITE" id="PS50280">
    <property type="entry name" value="SET"/>
    <property type="match status" value="1"/>
</dbReference>
<dbReference type="SUPFAM" id="SSF48452">
    <property type="entry name" value="TPR-like"/>
    <property type="match status" value="1"/>
</dbReference>
<dbReference type="CDD" id="cd20071">
    <property type="entry name" value="SET_SMYD"/>
    <property type="match status" value="1"/>
</dbReference>
<dbReference type="InterPro" id="IPR011990">
    <property type="entry name" value="TPR-like_helical_dom_sf"/>
</dbReference>
<dbReference type="Gene3D" id="1.25.40.10">
    <property type="entry name" value="Tetratricopeptide repeat domain"/>
    <property type="match status" value="1"/>
</dbReference>
<feature type="domain" description="SET" evidence="1">
    <location>
        <begin position="261"/>
        <end position="510"/>
    </location>
</feature>
<dbReference type="EMBL" id="CAJVPS010005016">
    <property type="protein sequence ID" value="CAG8610523.1"/>
    <property type="molecule type" value="Genomic_DNA"/>
</dbReference>
<dbReference type="Gene3D" id="6.10.140.2220">
    <property type="match status" value="1"/>
</dbReference>
<name>A0A9N9CSJ1_9GLOM</name>
<reference evidence="2" key="1">
    <citation type="submission" date="2021-06" db="EMBL/GenBank/DDBJ databases">
        <authorList>
            <person name="Kallberg Y."/>
            <person name="Tangrot J."/>
            <person name="Rosling A."/>
        </authorList>
    </citation>
    <scope>NUCLEOTIDE SEQUENCE</scope>
    <source>
        <strain evidence="2">FL130A</strain>
    </source>
</reference>
<keyword evidence="3" id="KW-1185">Reference proteome</keyword>
<dbReference type="GO" id="GO:0005634">
    <property type="term" value="C:nucleus"/>
    <property type="evidence" value="ECO:0007669"/>
    <property type="project" value="TreeGrafter"/>
</dbReference>
<dbReference type="SUPFAM" id="SSF82199">
    <property type="entry name" value="SET domain"/>
    <property type="match status" value="1"/>
</dbReference>
<dbReference type="Gene3D" id="1.10.220.160">
    <property type="match status" value="1"/>
</dbReference>
<proteinExistence type="predicted"/>
<sequence>MEKRLKGNRAMKKCDYKTAREEYTEGLLETPEDPALWCNRSLAFLKEGYPELALMDASRAILLLEKKMNETITVLTGNSYKSRANETINEAKSSGKGEFKIISFLKDSDNTQKLVEIGKEKLSCILSQNKNCKDNDDSEKFVRMLFKVFYRQAVAFSKLEIWHKSIESCKTFLNMQKHIEKDSIEISNTDCLQLLSHCEKKHAAFTKEDPEYFKFYQYYGVMNYKMGYPWDCTQINRDSEELFEDLKMQLEVLSDTKLSLTQVEFDKSSNSSSMKIQYGVEALRDISAKSILMEETPFLNVHNRFISRCDYCNLLLIDPKDNTIEFYECPETGCKEVYCDSECWQLASNEFHKPLCGKDITPILEITQSGEATGSLNFLFFLKIFAIAKIRGICPLDIDELKHLVRYRPIHGKILYQHIWSSMYMCTLEILGISPFDVRFDFWVYLECIHMIRCNVFAATDDQGRPDCASCYSLISLVNHDCNPNAFMIDHELTAAREIKKGEPVTISYIGDDDNYDNCSRQSHFADVFGFICKCNRCEQHVTVDE</sequence>
<dbReference type="AlphaFoldDB" id="A0A9N9CSJ1"/>
<dbReference type="PANTHER" id="PTHR12197">
    <property type="entry name" value="HISTONE-LYSINE N-METHYLTRANSFERASE SMYD"/>
    <property type="match status" value="1"/>
</dbReference>
<dbReference type="InterPro" id="IPR050869">
    <property type="entry name" value="H3K4_H4K5_MeTrfase"/>
</dbReference>
<dbReference type="PANTHER" id="PTHR12197:SF251">
    <property type="entry name" value="EG:BACR7C10.4 PROTEIN"/>
    <property type="match status" value="1"/>
</dbReference>
<dbReference type="Gene3D" id="2.170.270.10">
    <property type="entry name" value="SET domain"/>
    <property type="match status" value="1"/>
</dbReference>
<dbReference type="Proteomes" id="UP000789508">
    <property type="component" value="Unassembled WGS sequence"/>
</dbReference>
<organism evidence="2 3">
    <name type="scientific">Ambispora leptoticha</name>
    <dbReference type="NCBI Taxonomy" id="144679"/>
    <lineage>
        <taxon>Eukaryota</taxon>
        <taxon>Fungi</taxon>
        <taxon>Fungi incertae sedis</taxon>
        <taxon>Mucoromycota</taxon>
        <taxon>Glomeromycotina</taxon>
        <taxon>Glomeromycetes</taxon>
        <taxon>Archaeosporales</taxon>
        <taxon>Ambisporaceae</taxon>
        <taxon>Ambispora</taxon>
    </lineage>
</organism>
<protein>
    <submittedName>
        <fullName evidence="2">10604_t:CDS:1</fullName>
    </submittedName>
</protein>
<evidence type="ECO:0000313" key="3">
    <source>
        <dbReference type="Proteomes" id="UP000789508"/>
    </source>
</evidence>
<evidence type="ECO:0000259" key="1">
    <source>
        <dbReference type="PROSITE" id="PS50280"/>
    </source>
</evidence>
<dbReference type="InterPro" id="IPR001214">
    <property type="entry name" value="SET_dom"/>
</dbReference>
<dbReference type="Pfam" id="PF00856">
    <property type="entry name" value="SET"/>
    <property type="match status" value="1"/>
</dbReference>
<comment type="caution">
    <text evidence="2">The sequence shown here is derived from an EMBL/GenBank/DDBJ whole genome shotgun (WGS) entry which is preliminary data.</text>
</comment>
<evidence type="ECO:0000313" key="2">
    <source>
        <dbReference type="EMBL" id="CAG8610523.1"/>
    </source>
</evidence>
<gene>
    <name evidence="2" type="ORF">ALEPTO_LOCUS8541</name>
</gene>
<dbReference type="InterPro" id="IPR046341">
    <property type="entry name" value="SET_dom_sf"/>
</dbReference>
<accession>A0A9N9CSJ1</accession>
<dbReference type="OrthoDB" id="438641at2759"/>